<evidence type="ECO:0000256" key="6">
    <source>
        <dbReference type="SAM" id="Phobius"/>
    </source>
</evidence>
<name>A0A914WA33_9BILA</name>
<dbReference type="SUPFAM" id="SSF81321">
    <property type="entry name" value="Family A G protein-coupled receptor-like"/>
    <property type="match status" value="1"/>
</dbReference>
<keyword evidence="8" id="KW-1185">Reference proteome</keyword>
<keyword evidence="3 6" id="KW-0812">Transmembrane</keyword>
<feature type="transmembrane region" description="Helical" evidence="6">
    <location>
        <begin position="20"/>
        <end position="45"/>
    </location>
</feature>
<evidence type="ECO:0000256" key="4">
    <source>
        <dbReference type="ARBA" id="ARBA00022989"/>
    </source>
</evidence>
<feature type="transmembrane region" description="Helical" evidence="6">
    <location>
        <begin position="66"/>
        <end position="88"/>
    </location>
</feature>
<sequence length="344" mass="38989">MSAVNMTNSSLQSLVDASGIKAMQGGVLFGLNLIIIIVIFFHRLLRQQKEYIIVAGRAFCDALRGFAMIITGLGRIFMVKYGSGFVYVSRWECYLKPWNILFDFSDPLGAYVLVMVSLDRLFAVSVPLRYFSLTTDYAWKMNGALFIFVLSNVAVGAVLSYTMPNSHVPLFPSYCYYSEHSDHPAYQQYIVLCRIVPPTISVILYAFVLIRLRQHYSRMTGVSEQQQAQQMKKLGQITITLGIACFVTLTVHVIPVLYQYAFVPYLGAPAWASMYSDVYLLNNMEPLMNIFIYLVRQKDLRAAFILVLRCKQLKPATQNAVRHTGSDPPRHSQQRNVIAVQSVQ</sequence>
<dbReference type="PROSITE" id="PS50262">
    <property type="entry name" value="G_PROTEIN_RECEP_F1_2"/>
    <property type="match status" value="1"/>
</dbReference>
<feature type="domain" description="G-protein coupled receptors family 1 profile" evidence="7">
    <location>
        <begin position="31"/>
        <end position="293"/>
    </location>
</feature>
<evidence type="ECO:0000256" key="3">
    <source>
        <dbReference type="ARBA" id="ARBA00022692"/>
    </source>
</evidence>
<feature type="transmembrane region" description="Helical" evidence="6">
    <location>
        <begin position="108"/>
        <end position="131"/>
    </location>
</feature>
<evidence type="ECO:0000256" key="1">
    <source>
        <dbReference type="ARBA" id="ARBA00004651"/>
    </source>
</evidence>
<dbReference type="GO" id="GO:0005886">
    <property type="term" value="C:plasma membrane"/>
    <property type="evidence" value="ECO:0007669"/>
    <property type="project" value="UniProtKB-SubCell"/>
</dbReference>
<evidence type="ECO:0000313" key="9">
    <source>
        <dbReference type="WBParaSite" id="PSAMB.scaffold3525size17926.g21714.t1"/>
    </source>
</evidence>
<feature type="transmembrane region" description="Helical" evidence="6">
    <location>
        <begin position="189"/>
        <end position="210"/>
    </location>
</feature>
<dbReference type="Proteomes" id="UP000887566">
    <property type="component" value="Unplaced"/>
</dbReference>
<accession>A0A914WA33</accession>
<evidence type="ECO:0000259" key="7">
    <source>
        <dbReference type="PROSITE" id="PS50262"/>
    </source>
</evidence>
<keyword evidence="5 6" id="KW-0472">Membrane</keyword>
<dbReference type="Pfam" id="PF10320">
    <property type="entry name" value="7TM_GPCR_Srsx"/>
    <property type="match status" value="1"/>
</dbReference>
<keyword evidence="4 6" id="KW-1133">Transmembrane helix</keyword>
<evidence type="ECO:0000313" key="8">
    <source>
        <dbReference type="Proteomes" id="UP000887566"/>
    </source>
</evidence>
<dbReference type="InterPro" id="IPR019424">
    <property type="entry name" value="7TM_GPCR_Srsx"/>
</dbReference>
<keyword evidence="2" id="KW-1003">Cell membrane</keyword>
<feature type="transmembrane region" description="Helical" evidence="6">
    <location>
        <begin position="237"/>
        <end position="258"/>
    </location>
</feature>
<dbReference type="WBParaSite" id="PSAMB.scaffold3525size17926.g21714.t1">
    <property type="protein sequence ID" value="PSAMB.scaffold3525size17926.g21714.t1"/>
    <property type="gene ID" value="PSAMB.scaffold3525size17926.g21714"/>
</dbReference>
<comment type="subcellular location">
    <subcellularLocation>
        <location evidence="1">Cell membrane</location>
        <topology evidence="1">Multi-pass membrane protein</topology>
    </subcellularLocation>
</comment>
<evidence type="ECO:0000256" key="5">
    <source>
        <dbReference type="ARBA" id="ARBA00023136"/>
    </source>
</evidence>
<evidence type="ECO:0000256" key="2">
    <source>
        <dbReference type="ARBA" id="ARBA00022475"/>
    </source>
</evidence>
<feature type="transmembrane region" description="Helical" evidence="6">
    <location>
        <begin position="278"/>
        <end position="295"/>
    </location>
</feature>
<dbReference type="PANTHER" id="PTHR22750">
    <property type="entry name" value="G-PROTEIN COUPLED RECEPTOR"/>
    <property type="match status" value="1"/>
</dbReference>
<dbReference type="Gene3D" id="1.20.1070.10">
    <property type="entry name" value="Rhodopsin 7-helix transmembrane proteins"/>
    <property type="match status" value="1"/>
</dbReference>
<proteinExistence type="predicted"/>
<dbReference type="AlphaFoldDB" id="A0A914WA33"/>
<organism evidence="8 9">
    <name type="scientific">Plectus sambesii</name>
    <dbReference type="NCBI Taxonomy" id="2011161"/>
    <lineage>
        <taxon>Eukaryota</taxon>
        <taxon>Metazoa</taxon>
        <taxon>Ecdysozoa</taxon>
        <taxon>Nematoda</taxon>
        <taxon>Chromadorea</taxon>
        <taxon>Plectida</taxon>
        <taxon>Plectina</taxon>
        <taxon>Plectoidea</taxon>
        <taxon>Plectidae</taxon>
        <taxon>Plectus</taxon>
    </lineage>
</organism>
<dbReference type="InterPro" id="IPR017452">
    <property type="entry name" value="GPCR_Rhodpsn_7TM"/>
</dbReference>
<protein>
    <submittedName>
        <fullName evidence="9">G-protein coupled receptors family 1 profile domain-containing protein</fullName>
    </submittedName>
</protein>
<dbReference type="CDD" id="cd00637">
    <property type="entry name" value="7tm_classA_rhodopsin-like"/>
    <property type="match status" value="1"/>
</dbReference>
<feature type="transmembrane region" description="Helical" evidence="6">
    <location>
        <begin position="143"/>
        <end position="163"/>
    </location>
</feature>
<reference evidence="9" key="1">
    <citation type="submission" date="2022-11" db="UniProtKB">
        <authorList>
            <consortium name="WormBaseParasite"/>
        </authorList>
    </citation>
    <scope>IDENTIFICATION</scope>
</reference>